<dbReference type="SUPFAM" id="SSF54001">
    <property type="entry name" value="Cysteine proteinases"/>
    <property type="match status" value="1"/>
</dbReference>
<dbReference type="EMBL" id="BTRK01000005">
    <property type="protein sequence ID" value="GMR54035.1"/>
    <property type="molecule type" value="Genomic_DNA"/>
</dbReference>
<gene>
    <name evidence="1" type="ORF">PMAYCL1PPCAC_24230</name>
</gene>
<name>A0AAN5D0W4_9BILA</name>
<comment type="caution">
    <text evidence="1">The sequence shown here is derived from an EMBL/GenBank/DDBJ whole genome shotgun (WGS) entry which is preliminary data.</text>
</comment>
<proteinExistence type="predicted"/>
<dbReference type="Gene3D" id="3.40.395.10">
    <property type="entry name" value="Adenoviral Proteinase, Chain A"/>
    <property type="match status" value="1"/>
</dbReference>
<dbReference type="AlphaFoldDB" id="A0AAN5D0W4"/>
<accession>A0AAN5D0W4</accession>
<reference evidence="2" key="1">
    <citation type="submission" date="2022-10" db="EMBL/GenBank/DDBJ databases">
        <title>Genome assembly of Pristionchus species.</title>
        <authorList>
            <person name="Yoshida K."/>
            <person name="Sommer R.J."/>
        </authorList>
    </citation>
    <scope>NUCLEOTIDE SEQUENCE [LARGE SCALE GENOMIC DNA]</scope>
    <source>
        <strain evidence="2">RS5460</strain>
    </source>
</reference>
<evidence type="ECO:0000313" key="2">
    <source>
        <dbReference type="Proteomes" id="UP001328107"/>
    </source>
</evidence>
<feature type="non-terminal residue" evidence="1">
    <location>
        <position position="267"/>
    </location>
</feature>
<keyword evidence="2" id="KW-1185">Reference proteome</keyword>
<sequence>MAPIISHVFIGGRLIIEKVRLHVDPPMQQMKFVELNGNEHIFNMMDMDRLDFCFHESGTMNSSHFEAVAVLRFSDSQLLDGVTFTPDEPVVLIFGAAYKDFLAVQKLVVMYQRLLSPKRVKLLPFSQFPDCVKAVIPQIAQYFSRDLEKRIAKANVPVKEKEKTRDDCIAVSSDEEDESASSFRPNYYLIENERIQITPDGIKSLSNGVYVNDEIINNAFKRLINKHPLVHFFDTFTTSKLLHMFEQKKYEDNLLAPVTEKEFNRLF</sequence>
<evidence type="ECO:0000313" key="1">
    <source>
        <dbReference type="EMBL" id="GMR54035.1"/>
    </source>
</evidence>
<protein>
    <submittedName>
        <fullName evidence="1">Uncharacterized protein</fullName>
    </submittedName>
</protein>
<dbReference type="Proteomes" id="UP001328107">
    <property type="component" value="Unassembled WGS sequence"/>
</dbReference>
<organism evidence="1 2">
    <name type="scientific">Pristionchus mayeri</name>
    <dbReference type="NCBI Taxonomy" id="1317129"/>
    <lineage>
        <taxon>Eukaryota</taxon>
        <taxon>Metazoa</taxon>
        <taxon>Ecdysozoa</taxon>
        <taxon>Nematoda</taxon>
        <taxon>Chromadorea</taxon>
        <taxon>Rhabditida</taxon>
        <taxon>Rhabditina</taxon>
        <taxon>Diplogasteromorpha</taxon>
        <taxon>Diplogasteroidea</taxon>
        <taxon>Neodiplogasteridae</taxon>
        <taxon>Pristionchus</taxon>
    </lineage>
</organism>
<dbReference type="InterPro" id="IPR038765">
    <property type="entry name" value="Papain-like_cys_pep_sf"/>
</dbReference>